<dbReference type="GO" id="GO:0006406">
    <property type="term" value="P:mRNA export from nucleus"/>
    <property type="evidence" value="ECO:0007669"/>
    <property type="project" value="InterPro"/>
</dbReference>
<dbReference type="PANTHER" id="PTHR12412">
    <property type="entry name" value="CAP BINDING PROTEIN"/>
    <property type="match status" value="1"/>
</dbReference>
<dbReference type="InterPro" id="IPR016024">
    <property type="entry name" value="ARM-type_fold"/>
</dbReference>
<accession>A0A8J2X4H0</accession>
<evidence type="ECO:0000256" key="1">
    <source>
        <dbReference type="SAM" id="MobiDB-lite"/>
    </source>
</evidence>
<dbReference type="GO" id="GO:0005634">
    <property type="term" value="C:nucleus"/>
    <property type="evidence" value="ECO:0007669"/>
    <property type="project" value="TreeGrafter"/>
</dbReference>
<dbReference type="Pfam" id="PF09088">
    <property type="entry name" value="MIF4G_like"/>
    <property type="match status" value="1"/>
</dbReference>
<feature type="domain" description="MIF4G-like type 1" evidence="2">
    <location>
        <begin position="360"/>
        <end position="460"/>
    </location>
</feature>
<evidence type="ECO:0000259" key="2">
    <source>
        <dbReference type="Pfam" id="PF09088"/>
    </source>
</evidence>
<protein>
    <recommendedName>
        <fullName evidence="2">MIF4G-like type 1 domain-containing protein</fullName>
    </recommendedName>
</protein>
<proteinExistence type="predicted"/>
<dbReference type="Gene3D" id="1.25.40.180">
    <property type="match status" value="3"/>
</dbReference>
<dbReference type="GO" id="GO:0005846">
    <property type="term" value="C:nuclear cap binding complex"/>
    <property type="evidence" value="ECO:0007669"/>
    <property type="project" value="InterPro"/>
</dbReference>
<dbReference type="GO" id="GO:0000184">
    <property type="term" value="P:nuclear-transcribed mRNA catabolic process, nonsense-mediated decay"/>
    <property type="evidence" value="ECO:0007669"/>
    <property type="project" value="TreeGrafter"/>
</dbReference>
<organism evidence="3 4">
    <name type="scientific">Pelagomonas calceolata</name>
    <dbReference type="NCBI Taxonomy" id="35677"/>
    <lineage>
        <taxon>Eukaryota</taxon>
        <taxon>Sar</taxon>
        <taxon>Stramenopiles</taxon>
        <taxon>Ochrophyta</taxon>
        <taxon>Pelagophyceae</taxon>
        <taxon>Pelagomonadales</taxon>
        <taxon>Pelagomonadaceae</taxon>
        <taxon>Pelagomonas</taxon>
    </lineage>
</organism>
<feature type="compositionally biased region" description="Basic residues" evidence="1">
    <location>
        <begin position="38"/>
        <end position="47"/>
    </location>
</feature>
<evidence type="ECO:0000313" key="3">
    <source>
        <dbReference type="EMBL" id="CAH0378904.1"/>
    </source>
</evidence>
<dbReference type="InterPro" id="IPR015172">
    <property type="entry name" value="MIF4G-like_typ-1"/>
</dbReference>
<dbReference type="Proteomes" id="UP000789595">
    <property type="component" value="Unassembled WGS sequence"/>
</dbReference>
<evidence type="ECO:0000313" key="4">
    <source>
        <dbReference type="Proteomes" id="UP000789595"/>
    </source>
</evidence>
<dbReference type="GO" id="GO:0003729">
    <property type="term" value="F:mRNA binding"/>
    <property type="evidence" value="ECO:0007669"/>
    <property type="project" value="TreeGrafter"/>
</dbReference>
<dbReference type="InterPro" id="IPR027159">
    <property type="entry name" value="CBP80"/>
</dbReference>
<dbReference type="GO" id="GO:0000339">
    <property type="term" value="F:RNA cap binding"/>
    <property type="evidence" value="ECO:0007669"/>
    <property type="project" value="InterPro"/>
</dbReference>
<gene>
    <name evidence="3" type="ORF">PECAL_6P05040</name>
</gene>
<feature type="compositionally biased region" description="Basic and acidic residues" evidence="1">
    <location>
        <begin position="8"/>
        <end position="24"/>
    </location>
</feature>
<name>A0A8J2X4H0_9STRA</name>
<keyword evidence="4" id="KW-1185">Reference proteome</keyword>
<dbReference type="PANTHER" id="PTHR12412:SF2">
    <property type="entry name" value="NUCLEAR CAP-BINDING PROTEIN SUBUNIT 1"/>
    <property type="match status" value="1"/>
</dbReference>
<dbReference type="AlphaFoldDB" id="A0A8J2X4H0"/>
<feature type="region of interest" description="Disordered" evidence="1">
    <location>
        <begin position="699"/>
        <end position="722"/>
    </location>
</feature>
<feature type="region of interest" description="Disordered" evidence="1">
    <location>
        <begin position="1"/>
        <end position="75"/>
    </location>
</feature>
<dbReference type="OrthoDB" id="10252707at2759"/>
<sequence length="722" mass="77047">MDGPLSSGRDERDRYDRRDRDRHRGDRRRRGRDDHRRGDHGRHKRRRFDGGGGGRRDRPARPPPPAPTPIGGAGSQRLVQLLTRVADVHARRTTDSSVPLQDNLKALSAAVAQKELGERPRVVAAQLALVAQASPLGAGAYASVAALLVGHDSTTAPLFVEAAYDRFAKNCDAKNRHAAANALTYLCRLGAVGVADLASLDAILAKLDGALLAAALLRGGLPDAVVAPRLVSLKGDGLISLAVSTLKKGAVDAPLGQIDVDCDARASLPDNDFTMPDFDGNWPALQCEDPLLLSLVPDVVEAFKPGARWDGIVVGSKSDVAKQLAAIGEALPADSLKDVAASLISYASHSDEVLLDVLHAVLELCAVDEAKFAPQFATAIELFFRALDDDDAPTPLQQRRIALLFAHYLSNTKFVWPYWDYWTAVVDEDDDDAQKRFVREVLERCCRLAYLDRLKVALPEKLHALLPLGLSSVDFDENTPEELARRADLGELARAVDPPDDGADRTMVAIKFATLDDDAARAKAAIRALCSHTSSLTHLLAPLDDAQLAIALRNCCYDDEPVERALFDGVVSSLGGSPQHVVLYVDALLRRGIARPSAFIRWLFDGASAQYGASSLASSFAPLELLEVGIERALDAVAAARLAMDAGAPGADAAAAESLEEARAACRAAAEGLEDGPGATLADARGELGRTLARAAAGELSPLRRSGKAQPLPEAATFLEDD</sequence>
<reference evidence="3" key="1">
    <citation type="submission" date="2021-11" db="EMBL/GenBank/DDBJ databases">
        <authorList>
            <consortium name="Genoscope - CEA"/>
            <person name="William W."/>
        </authorList>
    </citation>
    <scope>NUCLEOTIDE SEQUENCE</scope>
</reference>
<comment type="caution">
    <text evidence="3">The sequence shown here is derived from an EMBL/GenBank/DDBJ whole genome shotgun (WGS) entry which is preliminary data.</text>
</comment>
<dbReference type="SUPFAM" id="SSF48371">
    <property type="entry name" value="ARM repeat"/>
    <property type="match status" value="2"/>
</dbReference>
<dbReference type="EMBL" id="CAKKNE010000006">
    <property type="protein sequence ID" value="CAH0378904.1"/>
    <property type="molecule type" value="Genomic_DNA"/>
</dbReference>